<evidence type="ECO:0000256" key="5">
    <source>
        <dbReference type="ARBA" id="ARBA00023163"/>
    </source>
</evidence>
<keyword evidence="1 6" id="KW-0597">Phosphoprotein</keyword>
<dbReference type="Gene3D" id="1.10.10.10">
    <property type="entry name" value="Winged helix-like DNA-binding domain superfamily/Winged helix DNA-binding domain"/>
    <property type="match status" value="1"/>
</dbReference>
<dbReference type="Pfam" id="PF00486">
    <property type="entry name" value="Trans_reg_C"/>
    <property type="match status" value="1"/>
</dbReference>
<dbReference type="Pfam" id="PF00072">
    <property type="entry name" value="Response_reg"/>
    <property type="match status" value="1"/>
</dbReference>
<dbReference type="GO" id="GO:0000976">
    <property type="term" value="F:transcription cis-regulatory region binding"/>
    <property type="evidence" value="ECO:0007669"/>
    <property type="project" value="TreeGrafter"/>
</dbReference>
<keyword evidence="2" id="KW-0902">Two-component regulatory system</keyword>
<evidence type="ECO:0000256" key="6">
    <source>
        <dbReference type="PROSITE-ProRule" id="PRU00169"/>
    </source>
</evidence>
<dbReference type="Gene3D" id="6.10.250.690">
    <property type="match status" value="1"/>
</dbReference>
<dbReference type="SMART" id="SM00448">
    <property type="entry name" value="REC"/>
    <property type="match status" value="1"/>
</dbReference>
<gene>
    <name evidence="10" type="ORF">CUC53_04460</name>
</gene>
<sequence length="235" mass="26595">MMAWITMTAYIMKILLVEDDKLLNHHLSSLLTDAHNQVYSTDRAAIALHYAADYPIDVAIVDLGLPDMDGLQLIRQLRERQIPFPILILTARGNWQDKVEGLEAGADDYLVKPFQKDELLARLNALVRRSAGFISPKVKAGDYELDLSRKELCIADEVAVLTSFEYVILEYLMRNARQVVSKQQLLDQLYGDGEGDPNTIEVMVSRLRKKLDPAGAIQPISTIRRQGYIFNLPCH</sequence>
<dbReference type="InterPro" id="IPR011006">
    <property type="entry name" value="CheY-like_superfamily"/>
</dbReference>
<keyword evidence="5" id="KW-0804">Transcription</keyword>
<evidence type="ECO:0000256" key="7">
    <source>
        <dbReference type="PROSITE-ProRule" id="PRU01091"/>
    </source>
</evidence>
<dbReference type="GO" id="GO:0006355">
    <property type="term" value="P:regulation of DNA-templated transcription"/>
    <property type="evidence" value="ECO:0007669"/>
    <property type="project" value="InterPro"/>
</dbReference>
<keyword evidence="4 7" id="KW-0238">DNA-binding</keyword>
<evidence type="ECO:0000313" key="10">
    <source>
        <dbReference type="EMBL" id="PJG59955.1"/>
    </source>
</evidence>
<feature type="modified residue" description="4-aspartylphosphate" evidence="6">
    <location>
        <position position="62"/>
    </location>
</feature>
<dbReference type="InterPro" id="IPR039420">
    <property type="entry name" value="WalR-like"/>
</dbReference>
<dbReference type="PANTHER" id="PTHR48111:SF71">
    <property type="entry name" value="TRANSCRIPTIONAL REGULATORY PROTEIN PHOP"/>
    <property type="match status" value="1"/>
</dbReference>
<evidence type="ECO:0000259" key="8">
    <source>
        <dbReference type="PROSITE" id="PS50110"/>
    </source>
</evidence>
<dbReference type="InterPro" id="IPR036388">
    <property type="entry name" value="WH-like_DNA-bd_sf"/>
</dbReference>
<dbReference type="GO" id="GO:0032993">
    <property type="term" value="C:protein-DNA complex"/>
    <property type="evidence" value="ECO:0007669"/>
    <property type="project" value="TreeGrafter"/>
</dbReference>
<keyword evidence="11" id="KW-1185">Reference proteome</keyword>
<dbReference type="GO" id="GO:0005829">
    <property type="term" value="C:cytosol"/>
    <property type="evidence" value="ECO:0007669"/>
    <property type="project" value="TreeGrafter"/>
</dbReference>
<evidence type="ECO:0000256" key="3">
    <source>
        <dbReference type="ARBA" id="ARBA00023015"/>
    </source>
</evidence>
<feature type="domain" description="OmpR/PhoB-type" evidence="9">
    <location>
        <begin position="135"/>
        <end position="232"/>
    </location>
</feature>
<dbReference type="EMBL" id="PGGC01000039">
    <property type="protein sequence ID" value="PJG59955.1"/>
    <property type="molecule type" value="Genomic_DNA"/>
</dbReference>
<name>A0A2H9U7E3_9GAMM</name>
<dbReference type="PROSITE" id="PS50110">
    <property type="entry name" value="RESPONSE_REGULATORY"/>
    <property type="match status" value="1"/>
</dbReference>
<dbReference type="SUPFAM" id="SSF46894">
    <property type="entry name" value="C-terminal effector domain of the bipartite response regulators"/>
    <property type="match status" value="1"/>
</dbReference>
<evidence type="ECO:0000256" key="1">
    <source>
        <dbReference type="ARBA" id="ARBA00022553"/>
    </source>
</evidence>
<accession>A0A2H9U7E3</accession>
<dbReference type="GO" id="GO:0000156">
    <property type="term" value="F:phosphorelay response regulator activity"/>
    <property type="evidence" value="ECO:0007669"/>
    <property type="project" value="TreeGrafter"/>
</dbReference>
<evidence type="ECO:0000256" key="2">
    <source>
        <dbReference type="ARBA" id="ARBA00023012"/>
    </source>
</evidence>
<dbReference type="AlphaFoldDB" id="A0A2H9U7E3"/>
<dbReference type="Gene3D" id="3.40.50.2300">
    <property type="match status" value="1"/>
</dbReference>
<dbReference type="InterPro" id="IPR001789">
    <property type="entry name" value="Sig_transdc_resp-reg_receiver"/>
</dbReference>
<proteinExistence type="predicted"/>
<dbReference type="OrthoDB" id="9802426at2"/>
<organism evidence="10 11">
    <name type="scientific">Aeromonas cavernicola</name>
    <dbReference type="NCBI Taxonomy" id="1006623"/>
    <lineage>
        <taxon>Bacteria</taxon>
        <taxon>Pseudomonadati</taxon>
        <taxon>Pseudomonadota</taxon>
        <taxon>Gammaproteobacteria</taxon>
        <taxon>Aeromonadales</taxon>
        <taxon>Aeromonadaceae</taxon>
        <taxon>Aeromonas</taxon>
    </lineage>
</organism>
<dbReference type="FunFam" id="3.40.50.2300:FF:000002">
    <property type="entry name" value="DNA-binding response regulator PhoP"/>
    <property type="match status" value="1"/>
</dbReference>
<dbReference type="PANTHER" id="PTHR48111">
    <property type="entry name" value="REGULATOR OF RPOS"/>
    <property type="match status" value="1"/>
</dbReference>
<evidence type="ECO:0000313" key="11">
    <source>
        <dbReference type="Proteomes" id="UP000235861"/>
    </source>
</evidence>
<dbReference type="SMART" id="SM00862">
    <property type="entry name" value="Trans_reg_C"/>
    <property type="match status" value="1"/>
</dbReference>
<dbReference type="SUPFAM" id="SSF52172">
    <property type="entry name" value="CheY-like"/>
    <property type="match status" value="1"/>
</dbReference>
<dbReference type="Proteomes" id="UP000235861">
    <property type="component" value="Unassembled WGS sequence"/>
</dbReference>
<protein>
    <submittedName>
        <fullName evidence="10">DNA-binding response regulator</fullName>
    </submittedName>
</protein>
<dbReference type="InterPro" id="IPR001867">
    <property type="entry name" value="OmpR/PhoB-type_DNA-bd"/>
</dbReference>
<evidence type="ECO:0000259" key="9">
    <source>
        <dbReference type="PROSITE" id="PS51755"/>
    </source>
</evidence>
<dbReference type="InterPro" id="IPR016032">
    <property type="entry name" value="Sig_transdc_resp-reg_C-effctor"/>
</dbReference>
<feature type="domain" description="Response regulatory" evidence="8">
    <location>
        <begin position="13"/>
        <end position="127"/>
    </location>
</feature>
<dbReference type="CDD" id="cd00383">
    <property type="entry name" value="trans_reg_C"/>
    <property type="match status" value="1"/>
</dbReference>
<keyword evidence="3" id="KW-0805">Transcription regulation</keyword>
<comment type="caution">
    <text evidence="10">The sequence shown here is derived from an EMBL/GenBank/DDBJ whole genome shotgun (WGS) entry which is preliminary data.</text>
</comment>
<dbReference type="PROSITE" id="PS51755">
    <property type="entry name" value="OMPR_PHOB"/>
    <property type="match status" value="1"/>
</dbReference>
<feature type="DNA-binding region" description="OmpR/PhoB-type" evidence="7">
    <location>
        <begin position="135"/>
        <end position="232"/>
    </location>
</feature>
<reference evidence="10 11" key="1">
    <citation type="submission" date="2017-11" db="EMBL/GenBank/DDBJ databases">
        <title>Draft genome sequence of environmental isolate Aeromonas cavernicola sp. nov. MDC 2508.</title>
        <authorList>
            <person name="Colston S.M."/>
            <person name="Navarro A."/>
            <person name="Martinez-Murcia A.J."/>
            <person name="Graf J."/>
        </authorList>
    </citation>
    <scope>NUCLEOTIDE SEQUENCE [LARGE SCALE GENOMIC DNA]</scope>
    <source>
        <strain evidence="10 11">MDC 2508</strain>
    </source>
</reference>
<evidence type="ECO:0000256" key="4">
    <source>
        <dbReference type="ARBA" id="ARBA00023125"/>
    </source>
</evidence>